<name>A0A0E9U5P1_ANGAN</name>
<accession>A0A0E9U5P1</accession>
<sequence length="80" mass="8988">MAASYSGVIQIAMAGLAIDTITRLPVHTAAVSQRSNLFKELPEAPLHIYHRPSRHHTLQFTAVLFRKNKCAFAQHRPRTP</sequence>
<organism evidence="1">
    <name type="scientific">Anguilla anguilla</name>
    <name type="common">European freshwater eel</name>
    <name type="synonym">Muraena anguilla</name>
    <dbReference type="NCBI Taxonomy" id="7936"/>
    <lineage>
        <taxon>Eukaryota</taxon>
        <taxon>Metazoa</taxon>
        <taxon>Chordata</taxon>
        <taxon>Craniata</taxon>
        <taxon>Vertebrata</taxon>
        <taxon>Euteleostomi</taxon>
        <taxon>Actinopterygii</taxon>
        <taxon>Neopterygii</taxon>
        <taxon>Teleostei</taxon>
        <taxon>Anguilliformes</taxon>
        <taxon>Anguillidae</taxon>
        <taxon>Anguilla</taxon>
    </lineage>
</organism>
<proteinExistence type="predicted"/>
<dbReference type="EMBL" id="GBXM01048102">
    <property type="protein sequence ID" value="JAH60475.1"/>
    <property type="molecule type" value="Transcribed_RNA"/>
</dbReference>
<protein>
    <submittedName>
        <fullName evidence="1">Uncharacterized protein</fullName>
    </submittedName>
</protein>
<evidence type="ECO:0000313" key="1">
    <source>
        <dbReference type="EMBL" id="JAH60475.1"/>
    </source>
</evidence>
<reference evidence="1" key="2">
    <citation type="journal article" date="2015" name="Fish Shellfish Immunol.">
        <title>Early steps in the European eel (Anguilla anguilla)-Vibrio vulnificus interaction in the gills: Role of the RtxA13 toxin.</title>
        <authorList>
            <person name="Callol A."/>
            <person name="Pajuelo D."/>
            <person name="Ebbesson L."/>
            <person name="Teles M."/>
            <person name="MacKenzie S."/>
            <person name="Amaro C."/>
        </authorList>
    </citation>
    <scope>NUCLEOTIDE SEQUENCE</scope>
</reference>
<dbReference type="AlphaFoldDB" id="A0A0E9U5P1"/>
<reference evidence="1" key="1">
    <citation type="submission" date="2014-11" db="EMBL/GenBank/DDBJ databases">
        <authorList>
            <person name="Amaro Gonzalez C."/>
        </authorList>
    </citation>
    <scope>NUCLEOTIDE SEQUENCE</scope>
</reference>